<dbReference type="Pfam" id="PF01973">
    <property type="entry name" value="MptE-like"/>
    <property type="match status" value="1"/>
</dbReference>
<accession>A0ABN5PPG2</accession>
<sequence>MTPIYQQHLDIISKRWPIVASALEQASFDELKFEVVEKTNITLKVNDVQLSSAYDPLEEAFQYRSLTSGNNYHVWGIGMGNVQSLLIQDKECQSIHVYLYNLELAKLVLSLVPHAWLSDTRVTLHYVNEHSDNITQQLLGLTDCGCIILTGDKFISKRTHQWLFFRMENTLTMQHVHRNQLDNDDAFLQRETENLPQLKRMPSIDTFIQYKIKDAICIGAGPSLAHHIEELKTIYHQKSRPHFIAAATACKCLLENGIKPDVVYAIDIDIPESYIPFHIAQNTILIAASRLPLGHFTQWHGEKYYLHLADHTYDRINNELPTVFRPYVYGSVIHPLIHTTLIQGTKNIRLIGCDFGFPGEIIHASMDNDSNDHNSTMTAITENGYGEMIKTSPTYRMFATGVENLISSAPNTRFYNMSRMGAKILGASYFDELNGDQHAN</sequence>
<keyword evidence="3" id="KW-1185">Reference proteome</keyword>
<gene>
    <name evidence="2" type="ORF">D1115_16775</name>
</gene>
<reference evidence="2 3" key="1">
    <citation type="submission" date="2018-08" db="EMBL/GenBank/DDBJ databases">
        <title>Genomic taxonomy of the Vibrionaceae family.</title>
        <authorList>
            <person name="Gomez-Gil B."/>
            <person name="Tanaka M."/>
            <person name="Sawabe T."/>
            <person name="Enciso-Ibarra K."/>
        </authorList>
    </citation>
    <scope>NUCLEOTIDE SEQUENCE [LARGE SCALE GENOMIC DNA]</scope>
    <source>
        <strain evidence="2 3">CAIM 1831</strain>
    </source>
</reference>
<evidence type="ECO:0000313" key="3">
    <source>
        <dbReference type="Proteomes" id="UP000262832"/>
    </source>
</evidence>
<feature type="domain" description="6-hydroxymethylpterin diphosphokinase MptE-like" evidence="1">
    <location>
        <begin position="191"/>
        <end position="358"/>
    </location>
</feature>
<dbReference type="EMBL" id="CP032094">
    <property type="protein sequence ID" value="AXY03611.1"/>
    <property type="molecule type" value="Genomic_DNA"/>
</dbReference>
<evidence type="ECO:0000313" key="2">
    <source>
        <dbReference type="EMBL" id="AXY03611.1"/>
    </source>
</evidence>
<dbReference type="PANTHER" id="PTHR41786">
    <property type="entry name" value="MOTILITY ACCESSORY FACTOR MAF"/>
    <property type="match status" value="1"/>
</dbReference>
<organism evidence="2 3">
    <name type="scientific">Vibrio alfacsensis</name>
    <dbReference type="NCBI Taxonomy" id="1074311"/>
    <lineage>
        <taxon>Bacteria</taxon>
        <taxon>Pseudomonadati</taxon>
        <taxon>Pseudomonadota</taxon>
        <taxon>Gammaproteobacteria</taxon>
        <taxon>Vibrionales</taxon>
        <taxon>Vibrionaceae</taxon>
        <taxon>Vibrio</taxon>
    </lineage>
</organism>
<name>A0ABN5PPG2_9VIBR</name>
<dbReference type="PANTHER" id="PTHR41786:SF1">
    <property type="entry name" value="6-HYDROXYMETHYLPTERIN DIPHOSPHOKINASE MPTE-LIKE DOMAIN-CONTAINING PROTEIN"/>
    <property type="match status" value="1"/>
</dbReference>
<proteinExistence type="predicted"/>
<evidence type="ECO:0000259" key="1">
    <source>
        <dbReference type="Pfam" id="PF01973"/>
    </source>
</evidence>
<protein>
    <submittedName>
        <fullName evidence="2">DUF115 domain-containing protein</fullName>
    </submittedName>
</protein>
<dbReference type="InterPro" id="IPR002826">
    <property type="entry name" value="MptE-like"/>
</dbReference>
<dbReference type="Proteomes" id="UP000262832">
    <property type="component" value="Chromosome II"/>
</dbReference>